<reference evidence="1 2" key="1">
    <citation type="submission" date="2024-09" db="EMBL/GenBank/DDBJ databases">
        <title>Chromosome-scale assembly of Riccia sorocarpa.</title>
        <authorList>
            <person name="Paukszto L."/>
        </authorList>
    </citation>
    <scope>NUCLEOTIDE SEQUENCE [LARGE SCALE GENOMIC DNA]</scope>
    <source>
        <strain evidence="1">LP-2024</strain>
        <tissue evidence="1">Aerial parts of the thallus</tissue>
    </source>
</reference>
<dbReference type="Pfam" id="PF11209">
    <property type="entry name" value="LmeA"/>
    <property type="match status" value="1"/>
</dbReference>
<protein>
    <submittedName>
        <fullName evidence="1">Uncharacterized protein</fullName>
    </submittedName>
</protein>
<organism evidence="1 2">
    <name type="scientific">Riccia sorocarpa</name>
    <dbReference type="NCBI Taxonomy" id="122646"/>
    <lineage>
        <taxon>Eukaryota</taxon>
        <taxon>Viridiplantae</taxon>
        <taxon>Streptophyta</taxon>
        <taxon>Embryophyta</taxon>
        <taxon>Marchantiophyta</taxon>
        <taxon>Marchantiopsida</taxon>
        <taxon>Marchantiidae</taxon>
        <taxon>Marchantiales</taxon>
        <taxon>Ricciaceae</taxon>
        <taxon>Riccia</taxon>
    </lineage>
</organism>
<evidence type="ECO:0000313" key="2">
    <source>
        <dbReference type="Proteomes" id="UP001633002"/>
    </source>
</evidence>
<sequence>MLRLWGAGFRRSIGGLMQWGRPSYIVPEWRRPSYIVPGCWIRIRKLRLEGTRGQTHDALQKSLVFSHSRHGPSARLVLWKNYPEFDSIAVRTKPGDLIRAHLANRETSEVDEIESEKQSFLGSLLGRALSTFVHSQLESCSHVEVRIAGSNQELFRGQVKKVKISAKQAVFKGISFSDVKISATSIRLRFGQEEILQEPLHVKASIAIGEEDFKTSLGSPVLFEHMKELLPRQYSTPKVYQRFKSKCGTAIADSKMLIEGDFLITP</sequence>
<comment type="caution">
    <text evidence="1">The sequence shown here is derived from an EMBL/GenBank/DDBJ whole genome shotgun (WGS) entry which is preliminary data.</text>
</comment>
<dbReference type="AlphaFoldDB" id="A0ABD3HEU2"/>
<gene>
    <name evidence="1" type="ORF">R1sor_016384</name>
</gene>
<dbReference type="Proteomes" id="UP001633002">
    <property type="component" value="Unassembled WGS sequence"/>
</dbReference>
<dbReference type="EMBL" id="JBJQOH010000004">
    <property type="protein sequence ID" value="KAL3690075.1"/>
    <property type="molecule type" value="Genomic_DNA"/>
</dbReference>
<keyword evidence="2" id="KW-1185">Reference proteome</keyword>
<name>A0ABD3HEU2_9MARC</name>
<dbReference type="InterPro" id="IPR021373">
    <property type="entry name" value="DUF2993"/>
</dbReference>
<evidence type="ECO:0000313" key="1">
    <source>
        <dbReference type="EMBL" id="KAL3690075.1"/>
    </source>
</evidence>
<accession>A0ABD3HEU2</accession>
<proteinExistence type="predicted"/>